<feature type="binding site" evidence="13">
    <location>
        <position position="91"/>
    </location>
    <ligand>
        <name>Zn(2+)</name>
        <dbReference type="ChEBI" id="CHEBI:29105"/>
        <note>catalytic</note>
    </ligand>
</feature>
<dbReference type="PROSITE" id="PS00903">
    <property type="entry name" value="CYT_DCMP_DEAMINASES_1"/>
    <property type="match status" value="1"/>
</dbReference>
<dbReference type="NCBIfam" id="NF004064">
    <property type="entry name" value="PRK05578.1"/>
    <property type="match status" value="1"/>
</dbReference>
<keyword evidence="7 14" id="KW-0378">Hydrolase</keyword>
<keyword evidence="8 13" id="KW-0862">Zinc</keyword>
<name>A0A097ERB8_9GAMM</name>
<evidence type="ECO:0000256" key="3">
    <source>
        <dbReference type="ARBA" id="ARBA00006576"/>
    </source>
</evidence>
<evidence type="ECO:0000256" key="2">
    <source>
        <dbReference type="ARBA" id="ARBA00003949"/>
    </source>
</evidence>
<comment type="cofactor">
    <cofactor evidence="1 13 14">
        <name>Zn(2+)</name>
        <dbReference type="ChEBI" id="CHEBI:29105"/>
    </cofactor>
</comment>
<evidence type="ECO:0000256" key="10">
    <source>
        <dbReference type="ARBA" id="ARBA00049252"/>
    </source>
</evidence>
<dbReference type="InterPro" id="IPR006262">
    <property type="entry name" value="Cyt_deam_tetra"/>
</dbReference>
<dbReference type="RefSeq" id="WP_040010492.1">
    <property type="nucleotide sequence ID" value="NZ_CP009574.1"/>
</dbReference>
<dbReference type="GO" id="GO:0005829">
    <property type="term" value="C:cytosol"/>
    <property type="evidence" value="ECO:0007669"/>
    <property type="project" value="TreeGrafter"/>
</dbReference>
<dbReference type="eggNOG" id="COG0295">
    <property type="taxonomic scope" value="Bacteria"/>
</dbReference>
<dbReference type="OrthoDB" id="9795347at2"/>
<comment type="catalytic activity">
    <reaction evidence="11 14">
        <text>cytidine + H2O + H(+) = uridine + NH4(+)</text>
        <dbReference type="Rhea" id="RHEA:16069"/>
        <dbReference type="ChEBI" id="CHEBI:15377"/>
        <dbReference type="ChEBI" id="CHEBI:15378"/>
        <dbReference type="ChEBI" id="CHEBI:16704"/>
        <dbReference type="ChEBI" id="CHEBI:17562"/>
        <dbReference type="ChEBI" id="CHEBI:28938"/>
        <dbReference type="EC" id="3.5.4.5"/>
    </reaction>
</comment>
<evidence type="ECO:0000256" key="7">
    <source>
        <dbReference type="ARBA" id="ARBA00022801"/>
    </source>
</evidence>
<feature type="binding site" evidence="13">
    <location>
        <position position="56"/>
    </location>
    <ligand>
        <name>Zn(2+)</name>
        <dbReference type="ChEBI" id="CHEBI:29105"/>
        <note>catalytic</note>
    </ligand>
</feature>
<protein>
    <recommendedName>
        <fullName evidence="5 14">Cytidine deaminase</fullName>
        <ecNumber evidence="4 14">3.5.4.5</ecNumber>
    </recommendedName>
    <alternativeName>
        <fullName evidence="9 14">Cytidine aminohydrolase</fullName>
    </alternativeName>
</protein>
<dbReference type="Pfam" id="PF00383">
    <property type="entry name" value="dCMP_cyt_deam_1"/>
    <property type="match status" value="1"/>
</dbReference>
<evidence type="ECO:0000256" key="1">
    <source>
        <dbReference type="ARBA" id="ARBA00001947"/>
    </source>
</evidence>
<feature type="active site" description="Proton donor" evidence="12">
    <location>
        <position position="58"/>
    </location>
</feature>
<dbReference type="NCBIfam" id="TIGR01354">
    <property type="entry name" value="cyt_deam_tetra"/>
    <property type="match status" value="1"/>
</dbReference>
<sequence length="133" mass="14765">MNKEHDQKLIEAAKASFENAYAVFSNFKVGAALLMKDGNIINSSNVETSILGLSVCAERNAIFYAYSQGYRKDDILKIAIVADTEKPVSPCGACRQIMSEHLKLDCPILLTNINETSKIETNIQDLLPYMFTL</sequence>
<accession>A0A097ERB8</accession>
<evidence type="ECO:0000259" key="15">
    <source>
        <dbReference type="PROSITE" id="PS51747"/>
    </source>
</evidence>
<evidence type="ECO:0000256" key="11">
    <source>
        <dbReference type="ARBA" id="ARBA00049558"/>
    </source>
</evidence>
<evidence type="ECO:0000256" key="12">
    <source>
        <dbReference type="PIRSR" id="PIRSR606262-1"/>
    </source>
</evidence>
<feature type="domain" description="CMP/dCMP-type deaminase" evidence="15">
    <location>
        <begin position="4"/>
        <end position="133"/>
    </location>
</feature>
<keyword evidence="6 13" id="KW-0479">Metal-binding</keyword>
<dbReference type="GO" id="GO:0055086">
    <property type="term" value="P:nucleobase-containing small molecule metabolic process"/>
    <property type="evidence" value="ECO:0007669"/>
    <property type="project" value="UniProtKB-ARBA"/>
</dbReference>
<dbReference type="PROSITE" id="PS51747">
    <property type="entry name" value="CYT_DCMP_DEAMINASES_2"/>
    <property type="match status" value="1"/>
</dbReference>
<dbReference type="KEGG" id="frf:LO80_09135"/>
<dbReference type="GO" id="GO:0004126">
    <property type="term" value="F:cytidine deaminase activity"/>
    <property type="evidence" value="ECO:0007669"/>
    <property type="project" value="UniProtKB-UniRule"/>
</dbReference>
<dbReference type="Gene3D" id="3.40.140.10">
    <property type="entry name" value="Cytidine Deaminase, domain 2"/>
    <property type="match status" value="1"/>
</dbReference>
<comment type="catalytic activity">
    <reaction evidence="10 14">
        <text>2'-deoxycytidine + H2O + H(+) = 2'-deoxyuridine + NH4(+)</text>
        <dbReference type="Rhea" id="RHEA:13433"/>
        <dbReference type="ChEBI" id="CHEBI:15377"/>
        <dbReference type="ChEBI" id="CHEBI:15378"/>
        <dbReference type="ChEBI" id="CHEBI:15698"/>
        <dbReference type="ChEBI" id="CHEBI:16450"/>
        <dbReference type="ChEBI" id="CHEBI:28938"/>
        <dbReference type="EC" id="3.5.4.5"/>
    </reaction>
</comment>
<dbReference type="CDD" id="cd01283">
    <property type="entry name" value="cytidine_deaminase"/>
    <property type="match status" value="1"/>
</dbReference>
<dbReference type="GO" id="GO:0072527">
    <property type="term" value="P:pyrimidine-containing compound metabolic process"/>
    <property type="evidence" value="ECO:0007669"/>
    <property type="project" value="UniProtKB-ARBA"/>
</dbReference>
<evidence type="ECO:0000256" key="6">
    <source>
        <dbReference type="ARBA" id="ARBA00022723"/>
    </source>
</evidence>
<evidence type="ECO:0000313" key="17">
    <source>
        <dbReference type="Proteomes" id="UP000029672"/>
    </source>
</evidence>
<dbReference type="InterPro" id="IPR002125">
    <property type="entry name" value="CMP_dCMP_dom"/>
</dbReference>
<feature type="binding site" evidence="13">
    <location>
        <position position="94"/>
    </location>
    <ligand>
        <name>Zn(2+)</name>
        <dbReference type="ChEBI" id="CHEBI:29105"/>
        <note>catalytic</note>
    </ligand>
</feature>
<dbReference type="PANTHER" id="PTHR11644:SF2">
    <property type="entry name" value="CYTIDINE DEAMINASE"/>
    <property type="match status" value="1"/>
</dbReference>
<evidence type="ECO:0000256" key="13">
    <source>
        <dbReference type="PIRSR" id="PIRSR606262-3"/>
    </source>
</evidence>
<evidence type="ECO:0000256" key="14">
    <source>
        <dbReference type="RuleBase" id="RU364006"/>
    </source>
</evidence>
<organism evidence="16 17">
    <name type="scientific">Candidatus Francisella endociliophora</name>
    <dbReference type="NCBI Taxonomy" id="653937"/>
    <lineage>
        <taxon>Bacteria</taxon>
        <taxon>Pseudomonadati</taxon>
        <taxon>Pseudomonadota</taxon>
        <taxon>Gammaproteobacteria</taxon>
        <taxon>Thiotrichales</taxon>
        <taxon>Francisellaceae</taxon>
        <taxon>Francisella</taxon>
    </lineage>
</organism>
<gene>
    <name evidence="16" type="ORF">LO80_09135</name>
</gene>
<evidence type="ECO:0000256" key="5">
    <source>
        <dbReference type="ARBA" id="ARBA00018266"/>
    </source>
</evidence>
<evidence type="ECO:0000313" key="16">
    <source>
        <dbReference type="EMBL" id="AIT10118.1"/>
    </source>
</evidence>
<reference evidence="16 17" key="1">
    <citation type="submission" date="2014-10" db="EMBL/GenBank/DDBJ databases">
        <title>Whole genome sequence of Francisella endociliophora strain FSC1006, isolated from a laboratory culture of the marine ciliate Euplotes raikovi.</title>
        <authorList>
            <person name="Granberg M."/>
            <person name="Backman S."/>
            <person name="Lundmark E."/>
            <person name="Nilsson E."/>
            <person name="Karlsson E."/>
            <person name="Thelaus J."/>
            <person name="Ohrman C."/>
            <person name="Larkeryd A."/>
            <person name="Stenberg P."/>
        </authorList>
    </citation>
    <scope>NUCLEOTIDE SEQUENCE [LARGE SCALE GENOMIC DNA]</scope>
    <source>
        <strain evidence="16 17">FSC1006</strain>
    </source>
</reference>
<evidence type="ECO:0000256" key="4">
    <source>
        <dbReference type="ARBA" id="ARBA00012783"/>
    </source>
</evidence>
<dbReference type="InterPro" id="IPR016192">
    <property type="entry name" value="APOBEC/CMP_deaminase_Zn-bd"/>
</dbReference>
<evidence type="ECO:0000256" key="8">
    <source>
        <dbReference type="ARBA" id="ARBA00022833"/>
    </source>
</evidence>
<dbReference type="GO" id="GO:0008270">
    <property type="term" value="F:zinc ion binding"/>
    <property type="evidence" value="ECO:0007669"/>
    <property type="project" value="UniProtKB-UniRule"/>
</dbReference>
<proteinExistence type="inferred from homology"/>
<dbReference type="EC" id="3.5.4.5" evidence="4 14"/>
<dbReference type="InterPro" id="IPR050202">
    <property type="entry name" value="Cyt/Deoxycyt_deaminase"/>
</dbReference>
<dbReference type="EMBL" id="CP009574">
    <property type="protein sequence ID" value="AIT10118.1"/>
    <property type="molecule type" value="Genomic_DNA"/>
</dbReference>
<comment type="similarity">
    <text evidence="3 14">Belongs to the cytidine and deoxycytidylate deaminase family.</text>
</comment>
<dbReference type="HOGENOM" id="CLU_097262_0_1_6"/>
<keyword evidence="17" id="KW-1185">Reference proteome</keyword>
<dbReference type="InterPro" id="IPR016193">
    <property type="entry name" value="Cytidine_deaminase-like"/>
</dbReference>
<dbReference type="STRING" id="1547445.LO80_09135"/>
<dbReference type="SUPFAM" id="SSF53927">
    <property type="entry name" value="Cytidine deaminase-like"/>
    <property type="match status" value="1"/>
</dbReference>
<evidence type="ECO:0000256" key="9">
    <source>
        <dbReference type="ARBA" id="ARBA00032005"/>
    </source>
</evidence>
<comment type="function">
    <text evidence="2 14">This enzyme scavenges exogenous and endogenous cytidine and 2'-deoxycytidine for UMP synthesis.</text>
</comment>
<dbReference type="PANTHER" id="PTHR11644">
    <property type="entry name" value="CYTIDINE DEAMINASE"/>
    <property type="match status" value="1"/>
</dbReference>
<dbReference type="AlphaFoldDB" id="A0A097ERB8"/>
<dbReference type="Proteomes" id="UP000029672">
    <property type="component" value="Chromosome"/>
</dbReference>
<dbReference type="GO" id="GO:0042802">
    <property type="term" value="F:identical protein binding"/>
    <property type="evidence" value="ECO:0007669"/>
    <property type="project" value="UniProtKB-ARBA"/>
</dbReference>
<dbReference type="FunFam" id="3.40.140.10:FF:000008">
    <property type="entry name" value="Cytidine deaminase"/>
    <property type="match status" value="1"/>
</dbReference>